<comment type="caution">
    <text evidence="3">The sequence shown here is derived from an EMBL/GenBank/DDBJ whole genome shotgun (WGS) entry which is preliminary data.</text>
</comment>
<dbReference type="GO" id="GO:0003700">
    <property type="term" value="F:DNA-binding transcription factor activity"/>
    <property type="evidence" value="ECO:0007669"/>
    <property type="project" value="InterPro"/>
</dbReference>
<dbReference type="SMART" id="SM00432">
    <property type="entry name" value="MADS"/>
    <property type="match status" value="1"/>
</dbReference>
<organism evidence="3 4">
    <name type="scientific">Populus tomentosa</name>
    <name type="common">Chinese white poplar</name>
    <dbReference type="NCBI Taxonomy" id="118781"/>
    <lineage>
        <taxon>Eukaryota</taxon>
        <taxon>Viridiplantae</taxon>
        <taxon>Streptophyta</taxon>
        <taxon>Embryophyta</taxon>
        <taxon>Tracheophyta</taxon>
        <taxon>Spermatophyta</taxon>
        <taxon>Magnoliopsida</taxon>
        <taxon>eudicotyledons</taxon>
        <taxon>Gunneridae</taxon>
        <taxon>Pentapetalae</taxon>
        <taxon>rosids</taxon>
        <taxon>fabids</taxon>
        <taxon>Malpighiales</taxon>
        <taxon>Salicaceae</taxon>
        <taxon>Saliceae</taxon>
        <taxon>Populus</taxon>
    </lineage>
</organism>
<dbReference type="GO" id="GO:0005634">
    <property type="term" value="C:nucleus"/>
    <property type="evidence" value="ECO:0007669"/>
    <property type="project" value="InterPro"/>
</dbReference>
<evidence type="ECO:0000259" key="1">
    <source>
        <dbReference type="PROSITE" id="PS50066"/>
    </source>
</evidence>
<dbReference type="PROSITE" id="PS50066">
    <property type="entry name" value="MADS_BOX_2"/>
    <property type="match status" value="1"/>
</dbReference>
<dbReference type="PROSITE" id="PS51297">
    <property type="entry name" value="K_BOX"/>
    <property type="match status" value="1"/>
</dbReference>
<dbReference type="InterPro" id="IPR033896">
    <property type="entry name" value="MEF2-like_N"/>
</dbReference>
<evidence type="ECO:0000313" key="3">
    <source>
        <dbReference type="EMBL" id="KAG6753458.1"/>
    </source>
</evidence>
<dbReference type="GO" id="GO:0000977">
    <property type="term" value="F:RNA polymerase II transcription regulatory region sequence-specific DNA binding"/>
    <property type="evidence" value="ECO:0007669"/>
    <property type="project" value="InterPro"/>
</dbReference>
<dbReference type="Pfam" id="PF00319">
    <property type="entry name" value="SRF-TF"/>
    <property type="match status" value="1"/>
</dbReference>
<reference evidence="3" key="1">
    <citation type="journal article" date="2020" name="bioRxiv">
        <title>Hybrid origin of Populus tomentosa Carr. identified through genome sequencing and phylogenomic analysis.</title>
        <authorList>
            <person name="An X."/>
            <person name="Gao K."/>
            <person name="Chen Z."/>
            <person name="Li J."/>
            <person name="Yang X."/>
            <person name="Yang X."/>
            <person name="Zhou J."/>
            <person name="Guo T."/>
            <person name="Zhao T."/>
            <person name="Huang S."/>
            <person name="Miao D."/>
            <person name="Khan W.U."/>
            <person name="Rao P."/>
            <person name="Ye M."/>
            <person name="Lei B."/>
            <person name="Liao W."/>
            <person name="Wang J."/>
            <person name="Ji L."/>
            <person name="Li Y."/>
            <person name="Guo B."/>
            <person name="Mustafa N.S."/>
            <person name="Li S."/>
            <person name="Yun Q."/>
            <person name="Keller S.R."/>
            <person name="Mao J."/>
            <person name="Zhang R."/>
            <person name="Strauss S.H."/>
        </authorList>
    </citation>
    <scope>NUCLEOTIDE SEQUENCE</scope>
    <source>
        <strain evidence="3">GM15</strain>
        <tissue evidence="3">Leaf</tissue>
    </source>
</reference>
<dbReference type="InterPro" id="IPR050142">
    <property type="entry name" value="MADS-box/MEF2_TF"/>
</dbReference>
<dbReference type="AlphaFoldDB" id="A0A8X7YHN8"/>
<dbReference type="EMBL" id="JAAWWB010000024">
    <property type="protein sequence ID" value="KAG6753458.1"/>
    <property type="molecule type" value="Genomic_DNA"/>
</dbReference>
<dbReference type="GO" id="GO:0046983">
    <property type="term" value="F:protein dimerization activity"/>
    <property type="evidence" value="ECO:0007669"/>
    <property type="project" value="InterPro"/>
</dbReference>
<dbReference type="InterPro" id="IPR002487">
    <property type="entry name" value="TF_Kbox"/>
</dbReference>
<protein>
    <submittedName>
        <fullName evidence="3">Uncharacterized protein</fullName>
    </submittedName>
</protein>
<dbReference type="PANTHER" id="PTHR48019">
    <property type="entry name" value="SERUM RESPONSE FACTOR HOMOLOG"/>
    <property type="match status" value="1"/>
</dbReference>
<name>A0A8X7YHN8_POPTO</name>
<feature type="domain" description="K-box" evidence="2">
    <location>
        <begin position="111"/>
        <end position="201"/>
    </location>
</feature>
<dbReference type="OrthoDB" id="1898716at2759"/>
<dbReference type="GO" id="GO:0045944">
    <property type="term" value="P:positive regulation of transcription by RNA polymerase II"/>
    <property type="evidence" value="ECO:0007669"/>
    <property type="project" value="InterPro"/>
</dbReference>
<dbReference type="CDD" id="cd00265">
    <property type="entry name" value="MADS_MEF2_like"/>
    <property type="match status" value="1"/>
</dbReference>
<evidence type="ECO:0000313" key="4">
    <source>
        <dbReference type="Proteomes" id="UP000886885"/>
    </source>
</evidence>
<accession>A0A8X7YHN8</accession>
<proteinExistence type="predicted"/>
<dbReference type="PROSITE" id="PS00350">
    <property type="entry name" value="MADS_BOX_1"/>
    <property type="match status" value="1"/>
</dbReference>
<sequence>MARGKVQLKRIENATSRQVTFSKRKNGLLKKAYELSILCDAEVAVIIFSQKGTLFKFASTDQEANDPADGLAKEALGTDAECKLIQKTIDRYRKNAKQLHTDRIDVEQYSKEQLRQESENMAKKIEIIEILQRKLLGQDLDSCSPEELHDIGNQLEISLSNIRARKTQLFKEQIEQLQAKERLLLMENARLTKQRDAQPLQQSTQSNQVVSYLSSCSKSSDIVETDLYIGQPQMRWL</sequence>
<feature type="domain" description="MADS-box" evidence="1">
    <location>
        <begin position="1"/>
        <end position="61"/>
    </location>
</feature>
<evidence type="ECO:0000259" key="2">
    <source>
        <dbReference type="PROSITE" id="PS51297"/>
    </source>
</evidence>
<gene>
    <name evidence="3" type="ORF">POTOM_043526</name>
</gene>
<keyword evidence="4" id="KW-1185">Reference proteome</keyword>
<dbReference type="Proteomes" id="UP000886885">
    <property type="component" value="Chromosome 12D"/>
</dbReference>
<dbReference type="InterPro" id="IPR002100">
    <property type="entry name" value="TF_MADSbox"/>
</dbReference>
<dbReference type="Pfam" id="PF01486">
    <property type="entry name" value="K-box"/>
    <property type="match status" value="1"/>
</dbReference>